<evidence type="ECO:0000313" key="2">
    <source>
        <dbReference type="EMBL" id="KAK9516758.1"/>
    </source>
</evidence>
<name>A0AAW1E3H3_ZOAVI</name>
<accession>A0AAW1E3H3</accession>
<comment type="caution">
    <text evidence="2">The sequence shown here is derived from an EMBL/GenBank/DDBJ whole genome shotgun (WGS) entry which is preliminary data.</text>
</comment>
<keyword evidence="3" id="KW-1185">Reference proteome</keyword>
<feature type="region of interest" description="Disordered" evidence="1">
    <location>
        <begin position="796"/>
        <end position="850"/>
    </location>
</feature>
<feature type="compositionally biased region" description="Basic and acidic residues" evidence="1">
    <location>
        <begin position="826"/>
        <end position="850"/>
    </location>
</feature>
<feature type="compositionally biased region" description="Polar residues" evidence="1">
    <location>
        <begin position="815"/>
        <end position="824"/>
    </location>
</feature>
<gene>
    <name evidence="2" type="ORF">VZT92_024671</name>
</gene>
<organism evidence="2 3">
    <name type="scientific">Zoarces viviparus</name>
    <name type="common">Viviparous eelpout</name>
    <name type="synonym">Blennius viviparus</name>
    <dbReference type="NCBI Taxonomy" id="48416"/>
    <lineage>
        <taxon>Eukaryota</taxon>
        <taxon>Metazoa</taxon>
        <taxon>Chordata</taxon>
        <taxon>Craniata</taxon>
        <taxon>Vertebrata</taxon>
        <taxon>Euteleostomi</taxon>
        <taxon>Actinopterygii</taxon>
        <taxon>Neopterygii</taxon>
        <taxon>Teleostei</taxon>
        <taxon>Neoteleostei</taxon>
        <taxon>Acanthomorphata</taxon>
        <taxon>Eupercaria</taxon>
        <taxon>Perciformes</taxon>
        <taxon>Cottioidei</taxon>
        <taxon>Zoarcales</taxon>
        <taxon>Zoarcidae</taxon>
        <taxon>Zoarcinae</taxon>
        <taxon>Zoarces</taxon>
    </lineage>
</organism>
<feature type="compositionally biased region" description="Basic and acidic residues" evidence="1">
    <location>
        <begin position="933"/>
        <end position="947"/>
    </location>
</feature>
<feature type="compositionally biased region" description="Basic and acidic residues" evidence="1">
    <location>
        <begin position="801"/>
        <end position="813"/>
    </location>
</feature>
<feature type="region of interest" description="Disordered" evidence="1">
    <location>
        <begin position="625"/>
        <end position="702"/>
    </location>
</feature>
<dbReference type="EMBL" id="JBCEZU010000575">
    <property type="protein sequence ID" value="KAK9516758.1"/>
    <property type="molecule type" value="Genomic_DNA"/>
</dbReference>
<proteinExistence type="predicted"/>
<protein>
    <submittedName>
        <fullName evidence="2">Uncharacterized protein</fullName>
    </submittedName>
</protein>
<feature type="compositionally biased region" description="Polar residues" evidence="1">
    <location>
        <begin position="960"/>
        <end position="969"/>
    </location>
</feature>
<dbReference type="AlphaFoldDB" id="A0AAW1E3H3"/>
<evidence type="ECO:0000256" key="1">
    <source>
        <dbReference type="SAM" id="MobiDB-lite"/>
    </source>
</evidence>
<feature type="region of interest" description="Disordered" evidence="1">
    <location>
        <begin position="933"/>
        <end position="969"/>
    </location>
</feature>
<evidence type="ECO:0000313" key="3">
    <source>
        <dbReference type="Proteomes" id="UP001488805"/>
    </source>
</evidence>
<sequence length="969" mass="109098">MEQDCIPGLCRSLGKSVGAEFSSEDVSLLYHKVFHVSSNTDEAHVAMKKIAGGDSSWSCVGENVFDVLLEMEREKEKKEKLYWDLQLLNVGHLNTLYVMDKQVRVNPRVLDCTDPNTFKQVVGGNELYGSVRGGKRLKKAARQCWARLASESVQSILPSPWQGQSLGVRGEAWGCVSLSDVLLLLEVKFDVVTHLLYTEMLQEHYTLSIWETLLPWQQLKEEEGLGDLADEALVSGDMLRLAELPGALRVYRAFLRSRPECREQCWSAVSLLYELCTFRQQERDTLTVLGERLDRESLRLLCLYIRLATLRAQRENMSYSALLAARQSWDTWPHVKSPCRAEQAALWLHGEEEEQQKDFISVSPQQQAVLQLLVLTQEQERKHLIKLANRVSIEDLQEPGGTVPPNKDSHQQSALRNGCIKRLREIHAGLQTCNGTQTPLKRTNLQPQLQPHISSQPAMWHQHHLEDCSLLLLTHLMELQEVQASALLPALMDKSAQCVRALREAYESELQAQRYTNLLQLISEGPLTSGSIIPPYPNLTENSINEQTTALSCYSGPVDAQNSSGGPAEAPTVDSIRRASRELNVMQAAEWTDNEDVCIGCGAVMEDLPYLEILCGSDATSQSLTADRGAQEEGVGSATKSSQSYEKQDSLITLAWSKPTEDDTEYEEGAAVRGTGQSRDVQPNDTSSTAEHTPWEETTGEEMKPTLLHSESTGHPNADQQCSTRALADLPEKGESECDLHAHALVAETLQAAQPHLLVDPPEIKRHGGDICSELMKETANVDRDVLEVDMCPPATESELWDPRGPEPARVEDPTYNTEATFDSSPAEREAMRESTLMERERAREPVSEMEREITMRNLVDVQRKVEQRQQRERDRQLLRVQERLSIIQNRKAEEDLLGLKHTDRLRHLTKDLPQEDKNQQKTVVRERLEQLRRERSHVMQSKRDRNTAGFKELLGPVALNSSETEGAD</sequence>
<dbReference type="Proteomes" id="UP001488805">
    <property type="component" value="Unassembled WGS sequence"/>
</dbReference>
<reference evidence="2 3" key="1">
    <citation type="journal article" date="2024" name="Genome Biol. Evol.">
        <title>Chromosome-level genome assembly of the viviparous eelpout Zoarces viviparus.</title>
        <authorList>
            <person name="Fuhrmann N."/>
            <person name="Brasseur M.V."/>
            <person name="Bakowski C.E."/>
            <person name="Podsiadlowski L."/>
            <person name="Prost S."/>
            <person name="Krehenwinkel H."/>
            <person name="Mayer C."/>
        </authorList>
    </citation>
    <scope>NUCLEOTIDE SEQUENCE [LARGE SCALE GENOMIC DNA]</scope>
    <source>
        <strain evidence="2">NO-MEL_2022_Ind0_liver</strain>
    </source>
</reference>
<feature type="compositionally biased region" description="Polar residues" evidence="1">
    <location>
        <begin position="675"/>
        <end position="691"/>
    </location>
</feature>